<dbReference type="EMBL" id="PIQA01000001">
    <property type="protein sequence ID" value="RUO67987.1"/>
    <property type="molecule type" value="Genomic_DNA"/>
</dbReference>
<accession>A0A432YXF6</accession>
<evidence type="ECO:0000313" key="3">
    <source>
        <dbReference type="Proteomes" id="UP000288361"/>
    </source>
</evidence>
<gene>
    <name evidence="2" type="ORF">CWI73_03785</name>
</gene>
<keyword evidence="1" id="KW-0812">Transmembrane</keyword>
<keyword evidence="1" id="KW-1133">Transmembrane helix</keyword>
<feature type="transmembrane region" description="Helical" evidence="1">
    <location>
        <begin position="38"/>
        <end position="58"/>
    </location>
</feature>
<evidence type="ECO:0000313" key="2">
    <source>
        <dbReference type="EMBL" id="RUO67987.1"/>
    </source>
</evidence>
<dbReference type="Proteomes" id="UP000288361">
    <property type="component" value="Unassembled WGS sequence"/>
</dbReference>
<keyword evidence="1" id="KW-0472">Membrane</keyword>
<name>A0A432YXF6_9GAMM</name>
<protein>
    <submittedName>
        <fullName evidence="2">Uncharacterized protein</fullName>
    </submittedName>
</protein>
<dbReference type="AlphaFoldDB" id="A0A432YXF6"/>
<reference evidence="2 3" key="1">
    <citation type="journal article" date="2011" name="Front. Microbiol.">
        <title>Genomic signatures of strain selection and enhancement in Bacillus atrophaeus var. globigii, a historical biowarfare simulant.</title>
        <authorList>
            <person name="Gibbons H.S."/>
            <person name="Broomall S.M."/>
            <person name="McNew L.A."/>
            <person name="Daligault H."/>
            <person name="Chapman C."/>
            <person name="Bruce D."/>
            <person name="Karavis M."/>
            <person name="Krepps M."/>
            <person name="McGregor P.A."/>
            <person name="Hong C."/>
            <person name="Park K.H."/>
            <person name="Akmal A."/>
            <person name="Feldman A."/>
            <person name="Lin J.S."/>
            <person name="Chang W.E."/>
            <person name="Higgs B.W."/>
            <person name="Demirev P."/>
            <person name="Lindquist J."/>
            <person name="Liem A."/>
            <person name="Fochler E."/>
            <person name="Read T.D."/>
            <person name="Tapia R."/>
            <person name="Johnson S."/>
            <person name="Bishop-Lilly K.A."/>
            <person name="Detter C."/>
            <person name="Han C."/>
            <person name="Sozhamannan S."/>
            <person name="Rosenzweig C.N."/>
            <person name="Skowronski E.W."/>
        </authorList>
    </citation>
    <scope>NUCLEOTIDE SEQUENCE [LARGE SCALE GENOMIC DNA]</scope>
    <source>
        <strain evidence="2 3">TPS4-2</strain>
    </source>
</reference>
<sequence>MLIMWFFQLNALVFFLAIYLLATPIAYFFYGLTRFFDAIKLTWIGAFFFFFCQFFEWFSNVAKAAMSAASDFSS</sequence>
<dbReference type="RefSeq" id="WP_126751613.1">
    <property type="nucleotide sequence ID" value="NZ_JBHUMT010000016.1"/>
</dbReference>
<evidence type="ECO:0000256" key="1">
    <source>
        <dbReference type="SAM" id="Phobius"/>
    </source>
</evidence>
<feature type="transmembrane region" description="Helical" evidence="1">
    <location>
        <begin position="12"/>
        <end position="32"/>
    </location>
</feature>
<proteinExistence type="predicted"/>
<comment type="caution">
    <text evidence="2">The sequence shown here is derived from an EMBL/GenBank/DDBJ whole genome shotgun (WGS) entry which is preliminary data.</text>
</comment>
<organism evidence="2 3">
    <name type="scientific">Idiomarina piscisalsi</name>
    <dbReference type="NCBI Taxonomy" id="1096243"/>
    <lineage>
        <taxon>Bacteria</taxon>
        <taxon>Pseudomonadati</taxon>
        <taxon>Pseudomonadota</taxon>
        <taxon>Gammaproteobacteria</taxon>
        <taxon>Alteromonadales</taxon>
        <taxon>Idiomarinaceae</taxon>
        <taxon>Idiomarina</taxon>
    </lineage>
</organism>